<name>A0A9N8YN18_9GLOM</name>
<dbReference type="Proteomes" id="UP000789831">
    <property type="component" value="Unassembled WGS sequence"/>
</dbReference>
<dbReference type="Pfam" id="PF02777">
    <property type="entry name" value="Sod_Fe_C"/>
    <property type="match status" value="2"/>
</dbReference>
<gene>
    <name evidence="3" type="ORF">AGERDE_LOCUS415</name>
</gene>
<feature type="domain" description="Manganese/iron superoxide dismutase C-terminal" evidence="2">
    <location>
        <begin position="205"/>
        <end position="265"/>
    </location>
</feature>
<dbReference type="PANTHER" id="PTHR43595">
    <property type="entry name" value="37S RIBOSOMAL PROTEIN S26, MITOCHONDRIAL"/>
    <property type="match status" value="1"/>
</dbReference>
<dbReference type="PANTHER" id="PTHR43595:SF2">
    <property type="entry name" value="SMALL RIBOSOMAL SUBUNIT PROTEIN MS42"/>
    <property type="match status" value="1"/>
</dbReference>
<dbReference type="OrthoDB" id="275227at2759"/>
<dbReference type="GO" id="GO:0005737">
    <property type="term" value="C:cytoplasm"/>
    <property type="evidence" value="ECO:0007669"/>
    <property type="project" value="TreeGrafter"/>
</dbReference>
<organism evidence="3 4">
    <name type="scientific">Ambispora gerdemannii</name>
    <dbReference type="NCBI Taxonomy" id="144530"/>
    <lineage>
        <taxon>Eukaryota</taxon>
        <taxon>Fungi</taxon>
        <taxon>Fungi incertae sedis</taxon>
        <taxon>Mucoromycota</taxon>
        <taxon>Glomeromycotina</taxon>
        <taxon>Glomeromycetes</taxon>
        <taxon>Archaeosporales</taxon>
        <taxon>Ambisporaceae</taxon>
        <taxon>Ambispora</taxon>
    </lineage>
</organism>
<reference evidence="3" key="1">
    <citation type="submission" date="2021-06" db="EMBL/GenBank/DDBJ databases">
        <authorList>
            <person name="Kallberg Y."/>
            <person name="Tangrot J."/>
            <person name="Rosling A."/>
        </authorList>
    </citation>
    <scope>NUCLEOTIDE SEQUENCE</scope>
    <source>
        <strain evidence="3">MT106</strain>
    </source>
</reference>
<dbReference type="GO" id="GO:0004784">
    <property type="term" value="F:superoxide dismutase activity"/>
    <property type="evidence" value="ECO:0007669"/>
    <property type="project" value="InterPro"/>
</dbReference>
<dbReference type="AlphaFoldDB" id="A0A9N8YN18"/>
<feature type="domain" description="Manganese/iron superoxide dismutase C-terminal" evidence="2">
    <location>
        <begin position="125"/>
        <end position="178"/>
    </location>
</feature>
<comment type="function">
    <text evidence="1">Component of the mitochondrial ribosome (mitoribosome), a dedicated translation machinery responsible for the synthesis of mitochondrial genome-encoded proteins, including at least some of the essential transmembrane subunits of the mitochondrial respiratory chain. The mitoribosomes are attached to the mitochondrial inner membrane and translation products are cotranslationally integrated into the membrane.</text>
</comment>
<evidence type="ECO:0000313" key="4">
    <source>
        <dbReference type="Proteomes" id="UP000789831"/>
    </source>
</evidence>
<accession>A0A9N8YN18</accession>
<dbReference type="SUPFAM" id="SSF46609">
    <property type="entry name" value="Fe,Mn superoxide dismutase (SOD), N-terminal domain"/>
    <property type="match status" value="1"/>
</dbReference>
<evidence type="ECO:0000256" key="1">
    <source>
        <dbReference type="ARBA" id="ARBA00037226"/>
    </source>
</evidence>
<evidence type="ECO:0000259" key="2">
    <source>
        <dbReference type="Pfam" id="PF02777"/>
    </source>
</evidence>
<evidence type="ECO:0000313" key="3">
    <source>
        <dbReference type="EMBL" id="CAG8434798.1"/>
    </source>
</evidence>
<comment type="caution">
    <text evidence="3">The sequence shown here is derived from an EMBL/GenBank/DDBJ whole genome shotgun (WGS) entry which is preliminary data.</text>
</comment>
<dbReference type="SUPFAM" id="SSF54719">
    <property type="entry name" value="Fe,Mn superoxide dismutase (SOD), C-terminal domain"/>
    <property type="match status" value="1"/>
</dbReference>
<dbReference type="InterPro" id="IPR036314">
    <property type="entry name" value="SOD_C_sf"/>
</dbReference>
<dbReference type="InterPro" id="IPR019832">
    <property type="entry name" value="Mn/Fe_SOD_C"/>
</dbReference>
<protein>
    <submittedName>
        <fullName evidence="3">11756_t:CDS:1</fullName>
    </submittedName>
</protein>
<dbReference type="EMBL" id="CAJVPL010000020">
    <property type="protein sequence ID" value="CAG8434798.1"/>
    <property type="molecule type" value="Genomic_DNA"/>
</dbReference>
<dbReference type="Gene3D" id="3.55.40.20">
    <property type="entry name" value="Iron/manganese superoxide dismutase, C-terminal domain"/>
    <property type="match status" value="1"/>
</dbReference>
<proteinExistence type="predicted"/>
<keyword evidence="4" id="KW-1185">Reference proteome</keyword>
<sequence>MEISRPENFARENDKIMISNQKTLQKVNIRRANLHYQKPLPYEYQNGLPPLFTPKALQVLYNEYHINLIQKLNQLSETEFENSSVIDIIEKTAQVPSQAKNVLCSFIEGSFMETDNQKRINYRIFTRLTNEFGSVEAFKKEFKSNAMAIFGCGWTWLVETEFQMLRIVNSYNAGTALDTSRSQSVEPNFDSLSAPAISYVKEKEKSLQAPSAAPSVPPPNLLRFTPLLVLSVWEHAYLTDYGVNGRDEYIDRFWNCVDWEKVDQRAIFD</sequence>
<dbReference type="InterPro" id="IPR036324">
    <property type="entry name" value="Mn/Fe_SOD_N_sf"/>
</dbReference>
<dbReference type="GO" id="GO:0046872">
    <property type="term" value="F:metal ion binding"/>
    <property type="evidence" value="ECO:0007669"/>
    <property type="project" value="InterPro"/>
</dbReference>